<evidence type="ECO:0000256" key="5">
    <source>
        <dbReference type="HAMAP-Rule" id="MF_00099"/>
    </source>
</evidence>
<evidence type="ECO:0000259" key="9">
    <source>
        <dbReference type="PROSITE" id="PS50122"/>
    </source>
</evidence>
<dbReference type="InterPro" id="IPR000673">
    <property type="entry name" value="Sig_transdc_resp-reg_Me-estase"/>
</dbReference>
<dbReference type="GO" id="GO:0008168">
    <property type="term" value="F:methyltransferase activity"/>
    <property type="evidence" value="ECO:0007669"/>
    <property type="project" value="UniProtKB-KW"/>
</dbReference>
<evidence type="ECO:0000256" key="7">
    <source>
        <dbReference type="PROSITE-ProRule" id="PRU00169"/>
    </source>
</evidence>
<feature type="domain" description="CheB-type methylesterase" evidence="9">
    <location>
        <begin position="174"/>
        <end position="374"/>
    </location>
</feature>
<feature type="domain" description="Response regulatory" evidence="8">
    <location>
        <begin position="6"/>
        <end position="124"/>
    </location>
</feature>
<keyword evidence="2 5" id="KW-0145">Chemotaxis</keyword>
<dbReference type="Gene3D" id="3.40.50.180">
    <property type="entry name" value="Methylesterase CheB, C-terminal domain"/>
    <property type="match status" value="1"/>
</dbReference>
<comment type="catalytic activity">
    <reaction evidence="4 5">
        <text>[protein]-L-glutamate 5-O-methyl ester + H2O = L-glutamyl-[protein] + methanol + H(+)</text>
        <dbReference type="Rhea" id="RHEA:23236"/>
        <dbReference type="Rhea" id="RHEA-COMP:10208"/>
        <dbReference type="Rhea" id="RHEA-COMP:10311"/>
        <dbReference type="ChEBI" id="CHEBI:15377"/>
        <dbReference type="ChEBI" id="CHEBI:15378"/>
        <dbReference type="ChEBI" id="CHEBI:17790"/>
        <dbReference type="ChEBI" id="CHEBI:29973"/>
        <dbReference type="ChEBI" id="CHEBI:82795"/>
        <dbReference type="EC" id="3.1.1.61"/>
    </reaction>
</comment>
<reference evidence="10 11" key="1">
    <citation type="submission" date="2023-06" db="EMBL/GenBank/DDBJ databases">
        <title>Roseiconus lacunae JC819 isolated from Gulf of Mannar region, Tamil Nadu.</title>
        <authorList>
            <person name="Pk S."/>
            <person name="Ch S."/>
            <person name="Ch V.R."/>
        </authorList>
    </citation>
    <scope>NUCLEOTIDE SEQUENCE [LARGE SCALE GENOMIC DNA]</scope>
    <source>
        <strain evidence="10 11">JC819</strain>
    </source>
</reference>
<evidence type="ECO:0000259" key="8">
    <source>
        <dbReference type="PROSITE" id="PS50110"/>
    </source>
</evidence>
<sequence length="374" mass="39549">MTQAIRVMVCDDSSMMRRLLVSTLNSTADIKVVTEAVHGKDALMKLPGTRPDIVIMDVGMPVMDGIETVREIRKVDRQLPIIMFSALTQDGTEATSDAISAGANEFATKPVEAGHISQAVAQLKEDLLPKIYRLVPSKAPVACGPNGLPVGATVMRSPGALAAPANANVVATPPVSSRPPANTARIEVIGIGVSTGGPKALASVVAKLPQKLRVPIFIVQHMPASFTALLAERLAAEQGHSVVEASHDRIIEPGQIVIAPGGFHMVVTRQGKNIVTKLNRDPPIHSCRPAVDPMFRSLAHTFGENCLGVILTGMGIDGTEGARALRERGCTIIAQDKATSVVWGMPGSVVQQGLADVVLPIDKIPLEIDRLLSR</sequence>
<dbReference type="EC" id="3.5.1.44" evidence="5"/>
<accession>A0ABT7PKM7</accession>
<dbReference type="SUPFAM" id="SSF52172">
    <property type="entry name" value="CheY-like"/>
    <property type="match status" value="1"/>
</dbReference>
<dbReference type="GO" id="GO:0032259">
    <property type="term" value="P:methylation"/>
    <property type="evidence" value="ECO:0007669"/>
    <property type="project" value="UniProtKB-KW"/>
</dbReference>
<evidence type="ECO:0000313" key="11">
    <source>
        <dbReference type="Proteomes" id="UP001239462"/>
    </source>
</evidence>
<evidence type="ECO:0000313" key="10">
    <source>
        <dbReference type="EMBL" id="MDM4017020.1"/>
    </source>
</evidence>
<feature type="active site" evidence="5 6">
    <location>
        <position position="194"/>
    </location>
</feature>
<dbReference type="CDD" id="cd17541">
    <property type="entry name" value="REC_CheB-like"/>
    <property type="match status" value="1"/>
</dbReference>
<gene>
    <name evidence="5 10" type="primary">cheB</name>
    <name evidence="10" type="ORF">QTN89_16345</name>
</gene>
<comment type="function">
    <text evidence="5">Involved in chemotaxis. Part of a chemotaxis signal transduction system that modulates chemotaxis in response to various stimuli. Catalyzes the demethylation of specific methylglutamate residues introduced into the chemoreceptors (methyl-accepting chemotaxis proteins or MCP) by CheR. Also mediates the irreversible deamidation of specific glutamine residues to glutamic acid.</text>
</comment>
<evidence type="ECO:0000256" key="1">
    <source>
        <dbReference type="ARBA" id="ARBA00022490"/>
    </source>
</evidence>
<dbReference type="SUPFAM" id="SSF52738">
    <property type="entry name" value="Methylesterase CheB, C-terminal domain"/>
    <property type="match status" value="1"/>
</dbReference>
<dbReference type="Gene3D" id="3.40.50.2300">
    <property type="match status" value="1"/>
</dbReference>
<feature type="active site" evidence="5 6">
    <location>
        <position position="317"/>
    </location>
</feature>
<dbReference type="PROSITE" id="PS50110">
    <property type="entry name" value="RESPONSE_REGULATORY"/>
    <property type="match status" value="1"/>
</dbReference>
<comment type="caution">
    <text evidence="10">The sequence shown here is derived from an EMBL/GenBank/DDBJ whole genome shotgun (WGS) entry which is preliminary data.</text>
</comment>
<dbReference type="InterPro" id="IPR035909">
    <property type="entry name" value="CheB_C"/>
</dbReference>
<keyword evidence="10" id="KW-0489">Methyltransferase</keyword>
<feature type="active site" evidence="5 6">
    <location>
        <position position="221"/>
    </location>
</feature>
<dbReference type="PIRSF" id="PIRSF000876">
    <property type="entry name" value="RR_chemtxs_CheB"/>
    <property type="match status" value="1"/>
</dbReference>
<dbReference type="Pfam" id="PF01339">
    <property type="entry name" value="CheB_methylest"/>
    <property type="match status" value="1"/>
</dbReference>
<dbReference type="SMART" id="SM00448">
    <property type="entry name" value="REC"/>
    <property type="match status" value="1"/>
</dbReference>
<evidence type="ECO:0000256" key="4">
    <source>
        <dbReference type="ARBA" id="ARBA00048267"/>
    </source>
</evidence>
<dbReference type="CDD" id="cd16432">
    <property type="entry name" value="CheB_Rec"/>
    <property type="match status" value="1"/>
</dbReference>
<dbReference type="InterPro" id="IPR011006">
    <property type="entry name" value="CheY-like_superfamily"/>
</dbReference>
<keyword evidence="10" id="KW-0808">Transferase</keyword>
<keyword evidence="5 7" id="KW-0597">Phosphoprotein</keyword>
<dbReference type="Pfam" id="PF00072">
    <property type="entry name" value="Response_reg"/>
    <property type="match status" value="1"/>
</dbReference>
<evidence type="ECO:0000256" key="6">
    <source>
        <dbReference type="PROSITE-ProRule" id="PRU00050"/>
    </source>
</evidence>
<keyword evidence="1 5" id="KW-0963">Cytoplasm</keyword>
<dbReference type="InterPro" id="IPR008248">
    <property type="entry name" value="CheB-like"/>
</dbReference>
<dbReference type="RefSeq" id="WP_149498408.1">
    <property type="nucleotide sequence ID" value="NZ_JASZZN010000011.1"/>
</dbReference>
<organism evidence="10 11">
    <name type="scientific">Roseiconus lacunae</name>
    <dbReference type="NCBI Taxonomy" id="2605694"/>
    <lineage>
        <taxon>Bacteria</taxon>
        <taxon>Pseudomonadati</taxon>
        <taxon>Planctomycetota</taxon>
        <taxon>Planctomycetia</taxon>
        <taxon>Pirellulales</taxon>
        <taxon>Pirellulaceae</taxon>
        <taxon>Roseiconus</taxon>
    </lineage>
</organism>
<protein>
    <recommendedName>
        <fullName evidence="5">Protein-glutamate methylesterase/protein-glutamine glutaminase</fullName>
        <ecNumber evidence="5">3.1.1.61</ecNumber>
        <ecNumber evidence="5">3.5.1.44</ecNumber>
    </recommendedName>
</protein>
<dbReference type="NCBIfam" id="NF001965">
    <property type="entry name" value="PRK00742.1"/>
    <property type="match status" value="1"/>
</dbReference>
<keyword evidence="3 5" id="KW-0378">Hydrolase</keyword>
<comment type="PTM">
    <text evidence="5">Phosphorylated by CheA. Phosphorylation of the N-terminal regulatory domain activates the methylesterase activity.</text>
</comment>
<evidence type="ECO:0000256" key="3">
    <source>
        <dbReference type="ARBA" id="ARBA00022801"/>
    </source>
</evidence>
<dbReference type="HAMAP" id="MF_00099">
    <property type="entry name" value="CheB_chemtxs"/>
    <property type="match status" value="1"/>
</dbReference>
<comment type="similarity">
    <text evidence="5">Belongs to the CheB family.</text>
</comment>
<dbReference type="EC" id="3.1.1.61" evidence="5"/>
<dbReference type="PANTHER" id="PTHR42872">
    <property type="entry name" value="PROTEIN-GLUTAMATE METHYLESTERASE/PROTEIN-GLUTAMINE GLUTAMINASE"/>
    <property type="match status" value="1"/>
</dbReference>
<dbReference type="Proteomes" id="UP001239462">
    <property type="component" value="Unassembled WGS sequence"/>
</dbReference>
<name>A0ABT7PKM7_9BACT</name>
<keyword evidence="11" id="KW-1185">Reference proteome</keyword>
<dbReference type="EMBL" id="JASZZN010000011">
    <property type="protein sequence ID" value="MDM4017020.1"/>
    <property type="molecule type" value="Genomic_DNA"/>
</dbReference>
<dbReference type="PANTHER" id="PTHR42872:SF6">
    <property type="entry name" value="PROTEIN-GLUTAMATE METHYLESTERASE_PROTEIN-GLUTAMINE GLUTAMINASE"/>
    <property type="match status" value="1"/>
</dbReference>
<evidence type="ECO:0000256" key="2">
    <source>
        <dbReference type="ARBA" id="ARBA00022500"/>
    </source>
</evidence>
<comment type="subcellular location">
    <subcellularLocation>
        <location evidence="5">Cytoplasm</location>
    </subcellularLocation>
</comment>
<feature type="modified residue" description="4-aspartylphosphate" evidence="5 7">
    <location>
        <position position="57"/>
    </location>
</feature>
<comment type="domain">
    <text evidence="5">Contains a C-terminal catalytic domain, and an N-terminal region which modulates catalytic activity.</text>
</comment>
<comment type="catalytic activity">
    <reaction evidence="5">
        <text>L-glutaminyl-[protein] + H2O = L-glutamyl-[protein] + NH4(+)</text>
        <dbReference type="Rhea" id="RHEA:16441"/>
        <dbReference type="Rhea" id="RHEA-COMP:10207"/>
        <dbReference type="Rhea" id="RHEA-COMP:10208"/>
        <dbReference type="ChEBI" id="CHEBI:15377"/>
        <dbReference type="ChEBI" id="CHEBI:28938"/>
        <dbReference type="ChEBI" id="CHEBI:29973"/>
        <dbReference type="ChEBI" id="CHEBI:30011"/>
        <dbReference type="EC" id="3.5.1.44"/>
    </reaction>
</comment>
<proteinExistence type="inferred from homology"/>
<dbReference type="PROSITE" id="PS50122">
    <property type="entry name" value="CHEB"/>
    <property type="match status" value="1"/>
</dbReference>
<dbReference type="GO" id="GO:0008984">
    <property type="term" value="F:protein-glutamate methylesterase activity"/>
    <property type="evidence" value="ECO:0007669"/>
    <property type="project" value="UniProtKB-EC"/>
</dbReference>
<dbReference type="InterPro" id="IPR001789">
    <property type="entry name" value="Sig_transdc_resp-reg_receiver"/>
</dbReference>